<protein>
    <recommendedName>
        <fullName evidence="4">Large ribosomal subunit protein bL33</fullName>
    </recommendedName>
</protein>
<evidence type="ECO:0000256" key="3">
    <source>
        <dbReference type="ARBA" id="ARBA00023274"/>
    </source>
</evidence>
<organism evidence="5 6">
    <name type="scientific">Candidatus Campbellbacteria bacterium CG22_combo_CG10-13_8_21_14_all_36_13</name>
    <dbReference type="NCBI Taxonomy" id="1974529"/>
    <lineage>
        <taxon>Bacteria</taxon>
        <taxon>Candidatus Campbelliibacteriota</taxon>
    </lineage>
</organism>
<sequence length="73" mass="8551">MAQKTLIILQNSDTRETYYTRRNKKGENADKKIELKKYSPKLKKHVVFKEVKKLSKKKKAVVSTKKKSKEQGV</sequence>
<dbReference type="Gene3D" id="2.20.28.120">
    <property type="entry name" value="Ribosomal protein L33"/>
    <property type="match status" value="1"/>
</dbReference>
<dbReference type="Proteomes" id="UP000231143">
    <property type="component" value="Unassembled WGS sequence"/>
</dbReference>
<evidence type="ECO:0000256" key="1">
    <source>
        <dbReference type="ARBA" id="ARBA00007596"/>
    </source>
</evidence>
<reference evidence="5 6" key="1">
    <citation type="submission" date="2017-09" db="EMBL/GenBank/DDBJ databases">
        <title>Depth-based differentiation of microbial function through sediment-hosted aquifers and enrichment of novel symbionts in the deep terrestrial subsurface.</title>
        <authorList>
            <person name="Probst A.J."/>
            <person name="Ladd B."/>
            <person name="Jarett J.K."/>
            <person name="Geller-Mcgrath D.E."/>
            <person name="Sieber C.M."/>
            <person name="Emerson J.B."/>
            <person name="Anantharaman K."/>
            <person name="Thomas B.C."/>
            <person name="Malmstrom R."/>
            <person name="Stieglmeier M."/>
            <person name="Klingl A."/>
            <person name="Woyke T."/>
            <person name="Ryan C.M."/>
            <person name="Banfield J.F."/>
        </authorList>
    </citation>
    <scope>NUCLEOTIDE SEQUENCE [LARGE SCALE GENOMIC DNA]</scope>
    <source>
        <strain evidence="5">CG22_combo_CG10-13_8_21_14_all_36_13</strain>
    </source>
</reference>
<accession>A0A2H0DZL7</accession>
<dbReference type="AlphaFoldDB" id="A0A2H0DZL7"/>
<dbReference type="GO" id="GO:0003735">
    <property type="term" value="F:structural constituent of ribosome"/>
    <property type="evidence" value="ECO:0007669"/>
    <property type="project" value="InterPro"/>
</dbReference>
<dbReference type="SUPFAM" id="SSF57829">
    <property type="entry name" value="Zn-binding ribosomal proteins"/>
    <property type="match status" value="1"/>
</dbReference>
<dbReference type="InterPro" id="IPR038584">
    <property type="entry name" value="Ribosomal_bL33_sf"/>
</dbReference>
<evidence type="ECO:0000256" key="2">
    <source>
        <dbReference type="ARBA" id="ARBA00022980"/>
    </source>
</evidence>
<comment type="caution">
    <text evidence="5">The sequence shown here is derived from an EMBL/GenBank/DDBJ whole genome shotgun (WGS) entry which is preliminary data.</text>
</comment>
<dbReference type="InterPro" id="IPR011332">
    <property type="entry name" value="Ribosomal_zn-bd"/>
</dbReference>
<dbReference type="EMBL" id="PCTT01000032">
    <property type="protein sequence ID" value="PIP87010.1"/>
    <property type="molecule type" value="Genomic_DNA"/>
</dbReference>
<dbReference type="GO" id="GO:0005737">
    <property type="term" value="C:cytoplasm"/>
    <property type="evidence" value="ECO:0007669"/>
    <property type="project" value="UniProtKB-ARBA"/>
</dbReference>
<proteinExistence type="inferred from homology"/>
<keyword evidence="3" id="KW-0687">Ribonucleoprotein</keyword>
<comment type="similarity">
    <text evidence="1">Belongs to the bacterial ribosomal protein bL33 family.</text>
</comment>
<dbReference type="GO" id="GO:0005840">
    <property type="term" value="C:ribosome"/>
    <property type="evidence" value="ECO:0007669"/>
    <property type="project" value="UniProtKB-KW"/>
</dbReference>
<dbReference type="GO" id="GO:1990904">
    <property type="term" value="C:ribonucleoprotein complex"/>
    <property type="evidence" value="ECO:0007669"/>
    <property type="project" value="UniProtKB-KW"/>
</dbReference>
<keyword evidence="2 5" id="KW-0689">Ribosomal protein</keyword>
<evidence type="ECO:0000313" key="6">
    <source>
        <dbReference type="Proteomes" id="UP000231143"/>
    </source>
</evidence>
<gene>
    <name evidence="5" type="primary">rpmG</name>
    <name evidence="5" type="ORF">COW81_02390</name>
</gene>
<evidence type="ECO:0000256" key="4">
    <source>
        <dbReference type="ARBA" id="ARBA00035176"/>
    </source>
</evidence>
<name>A0A2H0DZL7_9BACT</name>
<evidence type="ECO:0000313" key="5">
    <source>
        <dbReference type="EMBL" id="PIP87010.1"/>
    </source>
</evidence>
<dbReference type="NCBIfam" id="TIGR01023">
    <property type="entry name" value="rpmG_bact"/>
    <property type="match status" value="1"/>
</dbReference>
<dbReference type="GO" id="GO:0006412">
    <property type="term" value="P:translation"/>
    <property type="evidence" value="ECO:0007669"/>
    <property type="project" value="InterPro"/>
</dbReference>
<dbReference type="InterPro" id="IPR001705">
    <property type="entry name" value="Ribosomal_bL33"/>
</dbReference>
<dbReference type="Pfam" id="PF00471">
    <property type="entry name" value="Ribosomal_L33"/>
    <property type="match status" value="1"/>
</dbReference>